<dbReference type="Pfam" id="PF01219">
    <property type="entry name" value="DAGK_prokar"/>
    <property type="match status" value="1"/>
</dbReference>
<comment type="caution">
    <text evidence="20">The sequence shown here is derived from an EMBL/GenBank/DDBJ whole genome shotgun (WGS) entry which is preliminary data.</text>
</comment>
<keyword evidence="18" id="KW-0460">Magnesium</keyword>
<keyword evidence="9 17" id="KW-0067">ATP-binding</keyword>
<feature type="binding site" evidence="17">
    <location>
        <position position="38"/>
    </location>
    <ligand>
        <name>ATP</name>
        <dbReference type="ChEBI" id="CHEBI:30616"/>
    </ligand>
</feature>
<keyword evidence="5" id="KW-0808">Transferase</keyword>
<keyword evidence="14" id="KW-1208">Phospholipid metabolism</keyword>
<feature type="transmembrane region" description="Helical" evidence="19">
    <location>
        <begin position="110"/>
        <end position="132"/>
    </location>
</feature>
<name>A0A242A6B3_9ENTE</name>
<evidence type="ECO:0000256" key="19">
    <source>
        <dbReference type="SAM" id="Phobius"/>
    </source>
</evidence>
<feature type="binding site" evidence="18">
    <location>
        <position position="38"/>
    </location>
    <ligand>
        <name>a divalent metal cation</name>
        <dbReference type="ChEBI" id="CHEBI:60240"/>
    </ligand>
</feature>
<dbReference type="PANTHER" id="PTHR34299:SF1">
    <property type="entry name" value="DIACYLGLYCEROL KINASE"/>
    <property type="match status" value="1"/>
</dbReference>
<dbReference type="AlphaFoldDB" id="A0A242A6B3"/>
<comment type="subcellular location">
    <subcellularLocation>
        <location evidence="1">Cell membrane</location>
        <topology evidence="1">Multi-pass membrane protein</topology>
    </subcellularLocation>
</comment>
<dbReference type="InterPro" id="IPR033717">
    <property type="entry name" value="UDPK"/>
</dbReference>
<organism evidence="20 21">
    <name type="scientific">Candidatus Enterococcus testudinis</name>
    <dbReference type="NCBI Taxonomy" id="1834191"/>
    <lineage>
        <taxon>Bacteria</taxon>
        <taxon>Bacillati</taxon>
        <taxon>Bacillota</taxon>
        <taxon>Bacilli</taxon>
        <taxon>Lactobacillales</taxon>
        <taxon>Enterococcaceae</taxon>
        <taxon>Enterococcus</taxon>
    </lineage>
</organism>
<keyword evidence="13" id="KW-0594">Phospholipid biosynthesis</keyword>
<comment type="similarity">
    <text evidence="2">Belongs to the bacterial diacylglycerol kinase family.</text>
</comment>
<evidence type="ECO:0000256" key="18">
    <source>
        <dbReference type="PIRSR" id="PIRSR600829-4"/>
    </source>
</evidence>
<evidence type="ECO:0000256" key="1">
    <source>
        <dbReference type="ARBA" id="ARBA00004651"/>
    </source>
</evidence>
<dbReference type="GO" id="GO:0046872">
    <property type="term" value="F:metal ion binding"/>
    <property type="evidence" value="ECO:0007669"/>
    <property type="project" value="UniProtKB-KW"/>
</dbReference>
<dbReference type="InterPro" id="IPR036945">
    <property type="entry name" value="DAGK_sf"/>
</dbReference>
<keyword evidence="21" id="KW-1185">Reference proteome</keyword>
<evidence type="ECO:0000256" key="7">
    <source>
        <dbReference type="ARBA" id="ARBA00022741"/>
    </source>
</evidence>
<keyword evidence="7 17" id="KW-0547">Nucleotide-binding</keyword>
<evidence type="ECO:0000256" key="17">
    <source>
        <dbReference type="PIRSR" id="PIRSR600829-3"/>
    </source>
</evidence>
<evidence type="ECO:0000313" key="20">
    <source>
        <dbReference type="EMBL" id="OTN76153.1"/>
    </source>
</evidence>
<evidence type="ECO:0000256" key="4">
    <source>
        <dbReference type="ARBA" id="ARBA00022516"/>
    </source>
</evidence>
<keyword evidence="8 20" id="KW-0418">Kinase</keyword>
<evidence type="ECO:0000256" key="3">
    <source>
        <dbReference type="ARBA" id="ARBA00022475"/>
    </source>
</evidence>
<evidence type="ECO:0000256" key="6">
    <source>
        <dbReference type="ARBA" id="ARBA00022692"/>
    </source>
</evidence>
<feature type="transmembrane region" description="Helical" evidence="19">
    <location>
        <begin position="67"/>
        <end position="89"/>
    </location>
</feature>
<proteinExistence type="inferred from homology"/>
<keyword evidence="11" id="KW-0443">Lipid metabolism</keyword>
<protein>
    <submittedName>
        <fullName evidence="20">Diacylglycerol kinase</fullName>
    </submittedName>
</protein>
<keyword evidence="6 19" id="KW-0812">Transmembrane</keyword>
<evidence type="ECO:0000256" key="12">
    <source>
        <dbReference type="ARBA" id="ARBA00023136"/>
    </source>
</evidence>
<feature type="active site" description="Proton acceptor" evidence="15">
    <location>
        <position position="79"/>
    </location>
</feature>
<evidence type="ECO:0000256" key="10">
    <source>
        <dbReference type="ARBA" id="ARBA00022989"/>
    </source>
</evidence>
<comment type="cofactor">
    <cofactor evidence="18">
        <name>Mg(2+)</name>
        <dbReference type="ChEBI" id="CHEBI:18420"/>
    </cofactor>
    <text evidence="18">Mn(2+), Zn(2+), Cd(2+) and Co(2+) support activity to lesser extents.</text>
</comment>
<evidence type="ECO:0000256" key="14">
    <source>
        <dbReference type="ARBA" id="ARBA00023264"/>
    </source>
</evidence>
<evidence type="ECO:0000256" key="11">
    <source>
        <dbReference type="ARBA" id="ARBA00023098"/>
    </source>
</evidence>
<evidence type="ECO:0000256" key="2">
    <source>
        <dbReference type="ARBA" id="ARBA00005967"/>
    </source>
</evidence>
<dbReference type="GO" id="GO:0005524">
    <property type="term" value="F:ATP binding"/>
    <property type="evidence" value="ECO:0007669"/>
    <property type="project" value="UniProtKB-KW"/>
</dbReference>
<dbReference type="GO" id="GO:0008654">
    <property type="term" value="P:phospholipid biosynthetic process"/>
    <property type="evidence" value="ECO:0007669"/>
    <property type="project" value="UniProtKB-KW"/>
</dbReference>
<evidence type="ECO:0000256" key="5">
    <source>
        <dbReference type="ARBA" id="ARBA00022679"/>
    </source>
</evidence>
<dbReference type="CDD" id="cd14265">
    <property type="entry name" value="UDPK_IM_like"/>
    <property type="match status" value="1"/>
</dbReference>
<dbReference type="GO" id="GO:0016301">
    <property type="term" value="F:kinase activity"/>
    <property type="evidence" value="ECO:0007669"/>
    <property type="project" value="UniProtKB-KW"/>
</dbReference>
<dbReference type="OrthoDB" id="9789934at2"/>
<keyword evidence="4" id="KW-0444">Lipid biosynthesis</keyword>
<evidence type="ECO:0000256" key="8">
    <source>
        <dbReference type="ARBA" id="ARBA00022777"/>
    </source>
</evidence>
<evidence type="ECO:0000256" key="9">
    <source>
        <dbReference type="ARBA" id="ARBA00022840"/>
    </source>
</evidence>
<dbReference type="EMBL" id="NGKU01000001">
    <property type="protein sequence ID" value="OTN76153.1"/>
    <property type="molecule type" value="Genomic_DNA"/>
</dbReference>
<dbReference type="PANTHER" id="PTHR34299">
    <property type="entry name" value="DIACYLGLYCEROL KINASE"/>
    <property type="match status" value="1"/>
</dbReference>
<keyword evidence="18" id="KW-0479">Metal-binding</keyword>
<keyword evidence="3" id="KW-1003">Cell membrane</keyword>
<evidence type="ECO:0000256" key="15">
    <source>
        <dbReference type="PIRSR" id="PIRSR600829-1"/>
    </source>
</evidence>
<dbReference type="STRING" id="1834191.A5886_001230"/>
<feature type="transmembrane region" description="Helical" evidence="19">
    <location>
        <begin position="45"/>
        <end position="61"/>
    </location>
</feature>
<evidence type="ECO:0000256" key="16">
    <source>
        <dbReference type="PIRSR" id="PIRSR600829-2"/>
    </source>
</evidence>
<dbReference type="Proteomes" id="UP000195043">
    <property type="component" value="Unassembled WGS sequence"/>
</dbReference>
<evidence type="ECO:0000313" key="21">
    <source>
        <dbReference type="Proteomes" id="UP000195043"/>
    </source>
</evidence>
<keyword evidence="10 19" id="KW-1133">Transmembrane helix</keyword>
<dbReference type="GO" id="GO:0005886">
    <property type="term" value="C:plasma membrane"/>
    <property type="evidence" value="ECO:0007669"/>
    <property type="project" value="UniProtKB-SubCell"/>
</dbReference>
<feature type="binding site" evidence="17">
    <location>
        <position position="86"/>
    </location>
    <ligand>
        <name>ATP</name>
        <dbReference type="ChEBI" id="CHEBI:30616"/>
    </ligand>
</feature>
<feature type="binding site" evidence="18">
    <location>
        <position position="86"/>
    </location>
    <ligand>
        <name>a divalent metal cation</name>
        <dbReference type="ChEBI" id="CHEBI:60240"/>
    </ligand>
</feature>
<dbReference type="Gene3D" id="1.10.287.3610">
    <property type="match status" value="1"/>
</dbReference>
<feature type="binding site" evidence="17">
    <location>
        <begin position="105"/>
        <end position="106"/>
    </location>
    <ligand>
        <name>ATP</name>
        <dbReference type="ChEBI" id="CHEBI:30616"/>
    </ligand>
</feature>
<reference evidence="20 21" key="1">
    <citation type="submission" date="2017-05" db="EMBL/GenBank/DDBJ databases">
        <title>The Genome Sequence of Enterococcus sp. 8G7_MSG3316.</title>
        <authorList>
            <consortium name="The Broad Institute Genomics Platform"/>
            <consortium name="The Broad Institute Genomic Center for Infectious Diseases"/>
            <person name="Earl A."/>
            <person name="Manson A."/>
            <person name="Schwartman J."/>
            <person name="Gilmore M."/>
            <person name="Abouelleil A."/>
            <person name="Cao P."/>
            <person name="Chapman S."/>
            <person name="Cusick C."/>
            <person name="Shea T."/>
            <person name="Young S."/>
            <person name="Neafsey D."/>
            <person name="Nusbaum C."/>
            <person name="Birren B."/>
        </authorList>
    </citation>
    <scope>NUCLEOTIDE SEQUENCE [LARGE SCALE GENOMIC DNA]</scope>
    <source>
        <strain evidence="20 21">8G7_MSG3316</strain>
    </source>
</reference>
<keyword evidence="12 19" id="KW-0472">Membrane</keyword>
<gene>
    <name evidence="20" type="ORF">A5886_001230</name>
</gene>
<dbReference type="InterPro" id="IPR000829">
    <property type="entry name" value="DAGK"/>
</dbReference>
<feature type="binding site" evidence="16">
    <location>
        <position position="79"/>
    </location>
    <ligand>
        <name>substrate</name>
    </ligand>
</feature>
<sequence length="139" mass="15999">MPMDSKDKNKDKNIEKNKQFIASFGFAATGIKTVFQEERNMRKHVLLGVLAIIAGFVFRLHQMEWLWLLLAVFLVWIVEIINTVFENVVDMFTDFHFHPIGKKIKDMAAGAVLMTAIFALVVAAIIFIPRIYTLLTNWL</sequence>
<dbReference type="RefSeq" id="WP_086274138.1">
    <property type="nucleotide sequence ID" value="NZ_NGKU01000001.1"/>
</dbReference>
<evidence type="ECO:0000256" key="13">
    <source>
        <dbReference type="ARBA" id="ARBA00023209"/>
    </source>
</evidence>
<accession>A0A242A6B3</accession>